<protein>
    <submittedName>
        <fullName evidence="1">Uncharacterized protein</fullName>
    </submittedName>
</protein>
<dbReference type="Proteomes" id="UP001165960">
    <property type="component" value="Unassembled WGS sequence"/>
</dbReference>
<dbReference type="EMBL" id="QTSX02007274">
    <property type="protein sequence ID" value="KAJ9049115.1"/>
    <property type="molecule type" value="Genomic_DNA"/>
</dbReference>
<evidence type="ECO:0000313" key="2">
    <source>
        <dbReference type="Proteomes" id="UP001165960"/>
    </source>
</evidence>
<reference evidence="1" key="1">
    <citation type="submission" date="2022-04" db="EMBL/GenBank/DDBJ databases">
        <title>Genome of the entomopathogenic fungus Entomophthora muscae.</title>
        <authorList>
            <person name="Elya C."/>
            <person name="Lovett B.R."/>
            <person name="Lee E."/>
            <person name="Macias A.M."/>
            <person name="Hajek A.E."/>
            <person name="De Bivort B.L."/>
            <person name="Kasson M.T."/>
            <person name="De Fine Licht H.H."/>
            <person name="Stajich J.E."/>
        </authorList>
    </citation>
    <scope>NUCLEOTIDE SEQUENCE</scope>
    <source>
        <strain evidence="1">Berkeley</strain>
    </source>
</reference>
<evidence type="ECO:0000313" key="1">
    <source>
        <dbReference type="EMBL" id="KAJ9049115.1"/>
    </source>
</evidence>
<organism evidence="1 2">
    <name type="scientific">Entomophthora muscae</name>
    <dbReference type="NCBI Taxonomy" id="34485"/>
    <lineage>
        <taxon>Eukaryota</taxon>
        <taxon>Fungi</taxon>
        <taxon>Fungi incertae sedis</taxon>
        <taxon>Zoopagomycota</taxon>
        <taxon>Entomophthoromycotina</taxon>
        <taxon>Entomophthoromycetes</taxon>
        <taxon>Entomophthorales</taxon>
        <taxon>Entomophthoraceae</taxon>
        <taxon>Entomophthora</taxon>
    </lineage>
</organism>
<proteinExistence type="predicted"/>
<gene>
    <name evidence="1" type="ORF">DSO57_1027982</name>
</gene>
<comment type="caution">
    <text evidence="1">The sequence shown here is derived from an EMBL/GenBank/DDBJ whole genome shotgun (WGS) entry which is preliminary data.</text>
</comment>
<keyword evidence="2" id="KW-1185">Reference proteome</keyword>
<accession>A0ACC2RGD2</accession>
<name>A0ACC2RGD2_9FUNG</name>
<sequence>MLAYGHMFTAFISFIAIYVGLTLLFVTYEVAKDYSKYIGCQETFLVNTTHYNPVKGCFTLNSQIDLYRNQGWSGSRSNFTMFHSHPPTAEQTLDNCNPGYHADSTLEVIETSYILANISKITSVACPAGRFCLLKARYSSGEWKVDGHYFPYTGTGQHGKLATIIASLIKNKIYHLTIQGPVSGEVTFTNIRYQTNYTFQRRGTGRSITSRRLSSTKTCRVALENGAPDGLLSFIQSAPN</sequence>